<dbReference type="KEGG" id="vg:26645271"/>
<organismHost>
    <name type="scientific">Pseudomonas aeruginosa</name>
    <dbReference type="NCBI Taxonomy" id="287"/>
</organismHost>
<evidence type="ECO:0000313" key="2">
    <source>
        <dbReference type="EMBL" id="BAR94614.1"/>
    </source>
</evidence>
<dbReference type="RefSeq" id="YP_009219004.1">
    <property type="nucleotide sequence ID" value="NC_029017.1"/>
</dbReference>
<evidence type="ECO:0000313" key="3">
    <source>
        <dbReference type="Proteomes" id="UP000203732"/>
    </source>
</evidence>
<reference evidence="2 3" key="1">
    <citation type="submission" date="2015-07" db="EMBL/GenBank/DDBJ databases">
        <title>Characterization of Pseudomonas aeruginosa phage KPP21 belonging to family Podoviridae genus N4-like viruses, isolated in Japan.</title>
        <authorList>
            <person name="Shigehisa R."/>
            <person name="Uchiyama J."/>
            <person name="Kato S."/>
            <person name="Takemura-Uchiyama I."/>
            <person name="Ujihara T."/>
            <person name="Sakaguchi Y."/>
            <person name="Okamoto N."/>
            <person name="Shimakura H."/>
            <person name="Daibata M."/>
            <person name="Sakaguchi M."/>
            <person name="Matsuzaki S."/>
        </authorList>
    </citation>
    <scope>NUCLEOTIDE SEQUENCE [LARGE SCALE GENOMIC DNA]</scope>
</reference>
<keyword evidence="1" id="KW-0472">Membrane</keyword>
<feature type="transmembrane region" description="Helical" evidence="1">
    <location>
        <begin position="33"/>
        <end position="60"/>
    </location>
</feature>
<organism evidence="2 3">
    <name type="scientific">Pseudomonas phage KPP21</name>
    <dbReference type="NCBI Taxonomy" id="1678082"/>
    <lineage>
        <taxon>Viruses</taxon>
        <taxon>Duplodnaviria</taxon>
        <taxon>Heunggongvirae</taxon>
        <taxon>Uroviricota</taxon>
        <taxon>Caudoviricetes</taxon>
        <taxon>Schitoviridae</taxon>
        <taxon>Migulavirinae</taxon>
        <taxon>Luzseptimavirus</taxon>
        <taxon>Luzseptimavirus KPP21</taxon>
    </lineage>
</organism>
<dbReference type="Proteomes" id="UP000203732">
    <property type="component" value="Segment"/>
</dbReference>
<name>A0A0H5BI76_BPK21</name>
<sequence>MLILQLVWLFLVFAAVTFWVSRMEPKRPWGWLWWVWLGVLAVSSHLLAMVAVGIIVLFIVP</sequence>
<dbReference type="GeneID" id="26645271"/>
<keyword evidence="1" id="KW-1133">Transmembrane helix</keyword>
<keyword evidence="3" id="KW-1185">Reference proteome</keyword>
<protein>
    <submittedName>
        <fullName evidence="2">Uncharacterized protein</fullName>
    </submittedName>
</protein>
<proteinExistence type="predicted"/>
<accession>A0A0H5BI76</accession>
<evidence type="ECO:0000256" key="1">
    <source>
        <dbReference type="SAM" id="Phobius"/>
    </source>
</evidence>
<keyword evidence="1" id="KW-0812">Transmembrane</keyword>
<dbReference type="EMBL" id="LC064302">
    <property type="protein sequence ID" value="BAR94614.1"/>
    <property type="molecule type" value="Genomic_DNA"/>
</dbReference>